<evidence type="ECO:0000313" key="1">
    <source>
        <dbReference type="EMBL" id="KAH3886053.1"/>
    </source>
</evidence>
<accession>A0A9D4MY35</accession>
<reference evidence="1" key="1">
    <citation type="journal article" date="2019" name="bioRxiv">
        <title>The Genome of the Zebra Mussel, Dreissena polymorpha: A Resource for Invasive Species Research.</title>
        <authorList>
            <person name="McCartney M.A."/>
            <person name="Auch B."/>
            <person name="Kono T."/>
            <person name="Mallez S."/>
            <person name="Zhang Y."/>
            <person name="Obille A."/>
            <person name="Becker A."/>
            <person name="Abrahante J.E."/>
            <person name="Garbe J."/>
            <person name="Badalamenti J.P."/>
            <person name="Herman A."/>
            <person name="Mangelson H."/>
            <person name="Liachko I."/>
            <person name="Sullivan S."/>
            <person name="Sone E.D."/>
            <person name="Koren S."/>
            <person name="Silverstein K.A.T."/>
            <person name="Beckman K.B."/>
            <person name="Gohl D.M."/>
        </authorList>
    </citation>
    <scope>NUCLEOTIDE SEQUENCE</scope>
    <source>
        <strain evidence="1">Duluth1</strain>
        <tissue evidence="1">Whole animal</tissue>
    </source>
</reference>
<keyword evidence="2" id="KW-1185">Reference proteome</keyword>
<name>A0A9D4MY35_DREPO</name>
<protein>
    <submittedName>
        <fullName evidence="1">Uncharacterized protein</fullName>
    </submittedName>
</protein>
<proteinExistence type="predicted"/>
<dbReference type="Proteomes" id="UP000828390">
    <property type="component" value="Unassembled WGS sequence"/>
</dbReference>
<comment type="caution">
    <text evidence="1">The sequence shown here is derived from an EMBL/GenBank/DDBJ whole genome shotgun (WGS) entry which is preliminary data.</text>
</comment>
<sequence>MLCVLQLKRSYKVEQKPVASSKVLATLAVMGGFQMKRQNDMKSVKSEIQPLQNKIVF</sequence>
<reference evidence="1" key="2">
    <citation type="submission" date="2020-11" db="EMBL/GenBank/DDBJ databases">
        <authorList>
            <person name="McCartney M.A."/>
            <person name="Auch B."/>
            <person name="Kono T."/>
            <person name="Mallez S."/>
            <person name="Becker A."/>
            <person name="Gohl D.M."/>
            <person name="Silverstein K.A.T."/>
            <person name="Koren S."/>
            <person name="Bechman K.B."/>
            <person name="Herman A."/>
            <person name="Abrahante J.E."/>
            <person name="Garbe J."/>
        </authorList>
    </citation>
    <scope>NUCLEOTIDE SEQUENCE</scope>
    <source>
        <strain evidence="1">Duluth1</strain>
        <tissue evidence="1">Whole animal</tissue>
    </source>
</reference>
<evidence type="ECO:0000313" key="2">
    <source>
        <dbReference type="Proteomes" id="UP000828390"/>
    </source>
</evidence>
<gene>
    <name evidence="1" type="ORF">DPMN_010054</name>
</gene>
<dbReference type="AlphaFoldDB" id="A0A9D4MY35"/>
<organism evidence="1 2">
    <name type="scientific">Dreissena polymorpha</name>
    <name type="common">Zebra mussel</name>
    <name type="synonym">Mytilus polymorpha</name>
    <dbReference type="NCBI Taxonomy" id="45954"/>
    <lineage>
        <taxon>Eukaryota</taxon>
        <taxon>Metazoa</taxon>
        <taxon>Spiralia</taxon>
        <taxon>Lophotrochozoa</taxon>
        <taxon>Mollusca</taxon>
        <taxon>Bivalvia</taxon>
        <taxon>Autobranchia</taxon>
        <taxon>Heteroconchia</taxon>
        <taxon>Euheterodonta</taxon>
        <taxon>Imparidentia</taxon>
        <taxon>Neoheterodontei</taxon>
        <taxon>Myida</taxon>
        <taxon>Dreissenoidea</taxon>
        <taxon>Dreissenidae</taxon>
        <taxon>Dreissena</taxon>
    </lineage>
</organism>
<dbReference type="EMBL" id="JAIWYP010000001">
    <property type="protein sequence ID" value="KAH3886053.1"/>
    <property type="molecule type" value="Genomic_DNA"/>
</dbReference>